<dbReference type="EMBL" id="BKCP01004872">
    <property type="protein sequence ID" value="GER34315.1"/>
    <property type="molecule type" value="Genomic_DNA"/>
</dbReference>
<comment type="caution">
    <text evidence="2">The sequence shown here is derived from an EMBL/GenBank/DDBJ whole genome shotgun (WGS) entry which is preliminary data.</text>
</comment>
<dbReference type="AlphaFoldDB" id="A0A5A7PN18"/>
<sequence>MTRLSTGTLGNKSSGDGVGPVAQRIRAHPVPLPTWHVPLVRKNQQLVKFPGTHERVHEPRRVPEVHVLVDHPVHQQKPSLQIPHVLHNRASLGQAHVFLGVERVVAVPRSDWSTGDRAPENARKTREGHGREVSSVAPTVDPDVGPHG</sequence>
<proteinExistence type="predicted"/>
<evidence type="ECO:0000313" key="3">
    <source>
        <dbReference type="Proteomes" id="UP000325081"/>
    </source>
</evidence>
<gene>
    <name evidence="2" type="ORF">STAS_10529</name>
</gene>
<feature type="compositionally biased region" description="Basic and acidic residues" evidence="1">
    <location>
        <begin position="117"/>
        <end position="132"/>
    </location>
</feature>
<protein>
    <submittedName>
        <fullName evidence="2">UPF0061 protein OsccyDRAFT_2249</fullName>
    </submittedName>
</protein>
<evidence type="ECO:0000313" key="2">
    <source>
        <dbReference type="EMBL" id="GER34315.1"/>
    </source>
</evidence>
<dbReference type="Proteomes" id="UP000325081">
    <property type="component" value="Unassembled WGS sequence"/>
</dbReference>
<keyword evidence="3" id="KW-1185">Reference proteome</keyword>
<name>A0A5A7PN18_STRAF</name>
<feature type="region of interest" description="Disordered" evidence="1">
    <location>
        <begin position="111"/>
        <end position="148"/>
    </location>
</feature>
<dbReference type="OrthoDB" id="1718131at2759"/>
<organism evidence="2 3">
    <name type="scientific">Striga asiatica</name>
    <name type="common">Asiatic witchweed</name>
    <name type="synonym">Buchnera asiatica</name>
    <dbReference type="NCBI Taxonomy" id="4170"/>
    <lineage>
        <taxon>Eukaryota</taxon>
        <taxon>Viridiplantae</taxon>
        <taxon>Streptophyta</taxon>
        <taxon>Embryophyta</taxon>
        <taxon>Tracheophyta</taxon>
        <taxon>Spermatophyta</taxon>
        <taxon>Magnoliopsida</taxon>
        <taxon>eudicotyledons</taxon>
        <taxon>Gunneridae</taxon>
        <taxon>Pentapetalae</taxon>
        <taxon>asterids</taxon>
        <taxon>lamiids</taxon>
        <taxon>Lamiales</taxon>
        <taxon>Orobanchaceae</taxon>
        <taxon>Buchnereae</taxon>
        <taxon>Striga</taxon>
    </lineage>
</organism>
<accession>A0A5A7PN18</accession>
<feature type="region of interest" description="Disordered" evidence="1">
    <location>
        <begin position="1"/>
        <end position="21"/>
    </location>
</feature>
<feature type="compositionally biased region" description="Polar residues" evidence="1">
    <location>
        <begin position="1"/>
        <end position="14"/>
    </location>
</feature>
<reference evidence="3" key="1">
    <citation type="journal article" date="2019" name="Curr. Biol.">
        <title>Genome Sequence of Striga asiatica Provides Insight into the Evolution of Plant Parasitism.</title>
        <authorList>
            <person name="Yoshida S."/>
            <person name="Kim S."/>
            <person name="Wafula E.K."/>
            <person name="Tanskanen J."/>
            <person name="Kim Y.M."/>
            <person name="Honaas L."/>
            <person name="Yang Z."/>
            <person name="Spallek T."/>
            <person name="Conn C.E."/>
            <person name="Ichihashi Y."/>
            <person name="Cheong K."/>
            <person name="Cui S."/>
            <person name="Der J.P."/>
            <person name="Gundlach H."/>
            <person name="Jiao Y."/>
            <person name="Hori C."/>
            <person name="Ishida J.K."/>
            <person name="Kasahara H."/>
            <person name="Kiba T."/>
            <person name="Kim M.S."/>
            <person name="Koo N."/>
            <person name="Laohavisit A."/>
            <person name="Lee Y.H."/>
            <person name="Lumba S."/>
            <person name="McCourt P."/>
            <person name="Mortimer J.C."/>
            <person name="Mutuku J.M."/>
            <person name="Nomura T."/>
            <person name="Sasaki-Sekimoto Y."/>
            <person name="Seto Y."/>
            <person name="Wang Y."/>
            <person name="Wakatake T."/>
            <person name="Sakakibara H."/>
            <person name="Demura T."/>
            <person name="Yamaguchi S."/>
            <person name="Yoneyama K."/>
            <person name="Manabe R.I."/>
            <person name="Nelson D.C."/>
            <person name="Schulman A.H."/>
            <person name="Timko M.P."/>
            <person name="dePamphilis C.W."/>
            <person name="Choi D."/>
            <person name="Shirasu K."/>
        </authorList>
    </citation>
    <scope>NUCLEOTIDE SEQUENCE [LARGE SCALE GENOMIC DNA]</scope>
    <source>
        <strain evidence="3">cv. UVA1</strain>
    </source>
</reference>
<evidence type="ECO:0000256" key="1">
    <source>
        <dbReference type="SAM" id="MobiDB-lite"/>
    </source>
</evidence>